<evidence type="ECO:0000313" key="1">
    <source>
        <dbReference type="EMBL" id="KAA6365338.1"/>
    </source>
</evidence>
<name>A0A5J4U4U1_9EUKA</name>
<dbReference type="EMBL" id="SNRW01020565">
    <property type="protein sequence ID" value="KAA6365338.1"/>
    <property type="molecule type" value="Genomic_DNA"/>
</dbReference>
<dbReference type="Proteomes" id="UP000324800">
    <property type="component" value="Unassembled WGS sequence"/>
</dbReference>
<sequence>MTGVQANEIDFWATNILDEQNGEARRREIQCPSLLPVTSVPVPDEVLDAKRSPIDKILQSEQALALYNFRIGEGMLAHLCEQQEENLAIDILSQMIHNLREAERTHFARARNENGTNANYFNLAANSINSHLNSEAGSHMLGAQVIARSDKANKDAIGITNLLFGIQQLGKARVKTKRFRQLTPSAIWKQVMRPMLNQNENQLLSSSPLETGQARVIVFRSLVKNKLRRASTIPELIIRSLISSSSLPDRIDANIQQSPSYYILIFPLSTISNSFL</sequence>
<comment type="caution">
    <text evidence="1">The sequence shown here is derived from an EMBL/GenBank/DDBJ whole genome shotgun (WGS) entry which is preliminary data.</text>
</comment>
<protein>
    <submittedName>
        <fullName evidence="1">Uncharacterized protein</fullName>
    </submittedName>
</protein>
<gene>
    <name evidence="1" type="ORF">EZS28_039137</name>
</gene>
<evidence type="ECO:0000313" key="2">
    <source>
        <dbReference type="Proteomes" id="UP000324800"/>
    </source>
</evidence>
<dbReference type="AlphaFoldDB" id="A0A5J4U4U1"/>
<organism evidence="1 2">
    <name type="scientific">Streblomastix strix</name>
    <dbReference type="NCBI Taxonomy" id="222440"/>
    <lineage>
        <taxon>Eukaryota</taxon>
        <taxon>Metamonada</taxon>
        <taxon>Preaxostyla</taxon>
        <taxon>Oxymonadida</taxon>
        <taxon>Streblomastigidae</taxon>
        <taxon>Streblomastix</taxon>
    </lineage>
</organism>
<accession>A0A5J4U4U1</accession>
<proteinExistence type="predicted"/>
<reference evidence="1 2" key="1">
    <citation type="submission" date="2019-03" db="EMBL/GenBank/DDBJ databases">
        <title>Single cell metagenomics reveals metabolic interactions within the superorganism composed of flagellate Streblomastix strix and complex community of Bacteroidetes bacteria on its surface.</title>
        <authorList>
            <person name="Treitli S.C."/>
            <person name="Kolisko M."/>
            <person name="Husnik F."/>
            <person name="Keeling P."/>
            <person name="Hampl V."/>
        </authorList>
    </citation>
    <scope>NUCLEOTIDE SEQUENCE [LARGE SCALE GENOMIC DNA]</scope>
    <source>
        <strain evidence="1">ST1C</strain>
    </source>
</reference>